<dbReference type="SUPFAM" id="SSF56349">
    <property type="entry name" value="DNA breaking-rejoining enzymes"/>
    <property type="match status" value="1"/>
</dbReference>
<keyword evidence="4" id="KW-0233">DNA recombination</keyword>
<evidence type="ECO:0000313" key="6">
    <source>
        <dbReference type="EMBL" id="MDR6841288.1"/>
    </source>
</evidence>
<keyword evidence="3" id="KW-0238">DNA-binding</keyword>
<organism evidence="6 7">
    <name type="scientific">Pseudoxanthomonas sacheonensis</name>
    <dbReference type="NCBI Taxonomy" id="443615"/>
    <lineage>
        <taxon>Bacteria</taxon>
        <taxon>Pseudomonadati</taxon>
        <taxon>Pseudomonadota</taxon>
        <taxon>Gammaproteobacteria</taxon>
        <taxon>Lysobacterales</taxon>
        <taxon>Lysobacteraceae</taxon>
        <taxon>Pseudoxanthomonas</taxon>
    </lineage>
</organism>
<dbReference type="PROSITE" id="PS51898">
    <property type="entry name" value="TYR_RECOMBINASE"/>
    <property type="match status" value="1"/>
</dbReference>
<dbReference type="Pfam" id="PF00589">
    <property type="entry name" value="Phage_integrase"/>
    <property type="match status" value="1"/>
</dbReference>
<comment type="similarity">
    <text evidence="1">Belongs to the 'phage' integrase family.</text>
</comment>
<keyword evidence="2" id="KW-0229">DNA integration</keyword>
<protein>
    <submittedName>
        <fullName evidence="6">Integrase</fullName>
    </submittedName>
</protein>
<dbReference type="InterPro" id="IPR053876">
    <property type="entry name" value="Phage_int_M"/>
</dbReference>
<dbReference type="InterPro" id="IPR013762">
    <property type="entry name" value="Integrase-like_cat_sf"/>
</dbReference>
<dbReference type="InterPro" id="IPR002104">
    <property type="entry name" value="Integrase_catalytic"/>
</dbReference>
<dbReference type="EMBL" id="JAVDTT010000002">
    <property type="protein sequence ID" value="MDR6841288.1"/>
    <property type="molecule type" value="Genomic_DNA"/>
</dbReference>
<proteinExistence type="inferred from homology"/>
<evidence type="ECO:0000256" key="2">
    <source>
        <dbReference type="ARBA" id="ARBA00022908"/>
    </source>
</evidence>
<dbReference type="Gene3D" id="3.30.160.390">
    <property type="entry name" value="Integrase, DNA-binding domain"/>
    <property type="match status" value="1"/>
</dbReference>
<dbReference type="Gene3D" id="1.10.150.130">
    <property type="match status" value="1"/>
</dbReference>
<gene>
    <name evidence="6" type="ORF">J2W94_001573</name>
</gene>
<dbReference type="Pfam" id="PF22022">
    <property type="entry name" value="Phage_int_M"/>
    <property type="match status" value="1"/>
</dbReference>
<dbReference type="PANTHER" id="PTHR30629:SF2">
    <property type="entry name" value="PROPHAGE INTEGRASE INTS-RELATED"/>
    <property type="match status" value="1"/>
</dbReference>
<dbReference type="InterPro" id="IPR025166">
    <property type="entry name" value="Integrase_DNA_bind_dom"/>
</dbReference>
<dbReference type="CDD" id="cd00801">
    <property type="entry name" value="INT_P4_C"/>
    <property type="match status" value="1"/>
</dbReference>
<dbReference type="InterPro" id="IPR011010">
    <property type="entry name" value="DNA_brk_join_enz"/>
</dbReference>
<feature type="domain" description="Tyr recombinase" evidence="5">
    <location>
        <begin position="205"/>
        <end position="394"/>
    </location>
</feature>
<dbReference type="RefSeq" id="WP_310091912.1">
    <property type="nucleotide sequence ID" value="NZ_JAVDTT010000002.1"/>
</dbReference>
<evidence type="ECO:0000259" key="5">
    <source>
        <dbReference type="PROSITE" id="PS51898"/>
    </source>
</evidence>
<accession>A0ABU1RR82</accession>
<dbReference type="InterPro" id="IPR050808">
    <property type="entry name" value="Phage_Integrase"/>
</dbReference>
<keyword evidence="7" id="KW-1185">Reference proteome</keyword>
<evidence type="ECO:0000313" key="7">
    <source>
        <dbReference type="Proteomes" id="UP001254759"/>
    </source>
</evidence>
<evidence type="ECO:0000256" key="1">
    <source>
        <dbReference type="ARBA" id="ARBA00008857"/>
    </source>
</evidence>
<dbReference type="Pfam" id="PF13356">
    <property type="entry name" value="Arm-DNA-bind_3"/>
    <property type="match status" value="1"/>
</dbReference>
<dbReference type="PANTHER" id="PTHR30629">
    <property type="entry name" value="PROPHAGE INTEGRASE"/>
    <property type="match status" value="1"/>
</dbReference>
<sequence>MPLTDIAIRKAIPGAKPTKLTDSGGLYVLLKPDGARWWRWDYRRPLTGQRNTLSLGTYPDTGLADARTKRDEARKLLARGLDPGEQRKATKMARKEGAANSFEVIAREWLAVKAPEWTSKQHNKERDRLQNHAFPWIGKLPITEVGVAEIRPLLDRIAKRGHLEQAHRLRFQLSRVFKYAIAAEYASRDPAADLSATLPSRRKHNFPTITDPVQVGELLRAIDGFVGTLPVACALKLAPMLFVRPGELRAAEWSEFDLDHPDGPRWSIPPARRKLRKAEKEDPKTQPHIVPLPTQALAILDELRPVTGKRQYLFPGARSCKRPMSDMTVNAALRRLGYDKETLTGHGFRHMASTLLNELGFKSDAIERQLSHKEPGVRGVYNKAEYLPERKKMMQAWATYLDALRKDPKKIVAVKRKPRGNPANNLVETRKAS</sequence>
<evidence type="ECO:0000256" key="3">
    <source>
        <dbReference type="ARBA" id="ARBA00023125"/>
    </source>
</evidence>
<comment type="caution">
    <text evidence="6">The sequence shown here is derived from an EMBL/GenBank/DDBJ whole genome shotgun (WGS) entry which is preliminary data.</text>
</comment>
<dbReference type="Gene3D" id="1.10.443.10">
    <property type="entry name" value="Intergrase catalytic core"/>
    <property type="match status" value="1"/>
</dbReference>
<name>A0ABU1RR82_9GAMM</name>
<dbReference type="InterPro" id="IPR038488">
    <property type="entry name" value="Integrase_DNA-bd_sf"/>
</dbReference>
<evidence type="ECO:0000256" key="4">
    <source>
        <dbReference type="ARBA" id="ARBA00023172"/>
    </source>
</evidence>
<dbReference type="InterPro" id="IPR010998">
    <property type="entry name" value="Integrase_recombinase_N"/>
</dbReference>
<reference evidence="6 7" key="1">
    <citation type="submission" date="2023-07" db="EMBL/GenBank/DDBJ databases">
        <title>Sorghum-associated microbial communities from plants grown in Nebraska, USA.</title>
        <authorList>
            <person name="Schachtman D."/>
        </authorList>
    </citation>
    <scope>NUCLEOTIDE SEQUENCE [LARGE SCALE GENOMIC DNA]</scope>
    <source>
        <strain evidence="6 7">BE107</strain>
    </source>
</reference>
<dbReference type="Proteomes" id="UP001254759">
    <property type="component" value="Unassembled WGS sequence"/>
</dbReference>